<keyword evidence="2" id="KW-1185">Reference proteome</keyword>
<organism evidence="1 2">
    <name type="scientific">Cichorium intybus</name>
    <name type="common">Chicory</name>
    <dbReference type="NCBI Taxonomy" id="13427"/>
    <lineage>
        <taxon>Eukaryota</taxon>
        <taxon>Viridiplantae</taxon>
        <taxon>Streptophyta</taxon>
        <taxon>Embryophyta</taxon>
        <taxon>Tracheophyta</taxon>
        <taxon>Spermatophyta</taxon>
        <taxon>Magnoliopsida</taxon>
        <taxon>eudicotyledons</taxon>
        <taxon>Gunneridae</taxon>
        <taxon>Pentapetalae</taxon>
        <taxon>asterids</taxon>
        <taxon>campanulids</taxon>
        <taxon>Asterales</taxon>
        <taxon>Asteraceae</taxon>
        <taxon>Cichorioideae</taxon>
        <taxon>Cichorieae</taxon>
        <taxon>Cichoriinae</taxon>
        <taxon>Cichorium</taxon>
    </lineage>
</organism>
<name>A0ACB8YWF4_CICIN</name>
<reference evidence="2" key="1">
    <citation type="journal article" date="2022" name="Mol. Ecol. Resour.">
        <title>The genomes of chicory, endive, great burdock and yacon provide insights into Asteraceae palaeo-polyploidization history and plant inulin production.</title>
        <authorList>
            <person name="Fan W."/>
            <person name="Wang S."/>
            <person name="Wang H."/>
            <person name="Wang A."/>
            <person name="Jiang F."/>
            <person name="Liu H."/>
            <person name="Zhao H."/>
            <person name="Xu D."/>
            <person name="Zhang Y."/>
        </authorList>
    </citation>
    <scope>NUCLEOTIDE SEQUENCE [LARGE SCALE GENOMIC DNA]</scope>
    <source>
        <strain evidence="2">cv. Punajuju</strain>
    </source>
</reference>
<reference evidence="1 2" key="2">
    <citation type="journal article" date="2022" name="Mol. Ecol. Resour.">
        <title>The genomes of chicory, endive, great burdock and yacon provide insights into Asteraceae paleo-polyploidization history and plant inulin production.</title>
        <authorList>
            <person name="Fan W."/>
            <person name="Wang S."/>
            <person name="Wang H."/>
            <person name="Wang A."/>
            <person name="Jiang F."/>
            <person name="Liu H."/>
            <person name="Zhao H."/>
            <person name="Xu D."/>
            <person name="Zhang Y."/>
        </authorList>
    </citation>
    <scope>NUCLEOTIDE SEQUENCE [LARGE SCALE GENOMIC DNA]</scope>
    <source>
        <strain evidence="2">cv. Punajuju</strain>
        <tissue evidence="1">Leaves</tissue>
    </source>
</reference>
<evidence type="ECO:0000313" key="1">
    <source>
        <dbReference type="EMBL" id="KAI3689289.1"/>
    </source>
</evidence>
<comment type="caution">
    <text evidence="1">The sequence shown here is derived from an EMBL/GenBank/DDBJ whole genome shotgun (WGS) entry which is preliminary data.</text>
</comment>
<dbReference type="Proteomes" id="UP001055811">
    <property type="component" value="Linkage Group LG09"/>
</dbReference>
<sequence>MFFKLFLSLVATSCINRILHTNMAPTSIQFPNSTRMATYEPLHHISMSNDIFEDHIGPKTSHFLTPQPEARLANNIEYTSQESLESSRDSGKNILDKFQRRLAQNREAARKSRLKKKAYVQELESGRLKLEKLEHEIKRTRQQGAYVDPSNISYGQLQGIAAFVAKYELWVVEQRKKECELLAILQTDAKDDKLRVYIDDIVDHYNNLFLMKADAAKADAFNLLYGSWRSPVERLFQWLGGFRPSEVLYILMPWFEPLTDTQIVNLSKLRHTCRQAEDALTQGIDKLEQTLAQSVAINITEGANYDTWMISTMEELQALENFLNQADHLRHRTLQQMARVLTTRQAARGLLALGEYFQRLRVLNSLWSARRRGSGFVVDPKV</sequence>
<gene>
    <name evidence="1" type="ORF">L2E82_47243</name>
</gene>
<protein>
    <submittedName>
        <fullName evidence="1">Uncharacterized protein</fullName>
    </submittedName>
</protein>
<dbReference type="EMBL" id="CM042017">
    <property type="protein sequence ID" value="KAI3689289.1"/>
    <property type="molecule type" value="Genomic_DNA"/>
</dbReference>
<accession>A0ACB8YWF4</accession>
<proteinExistence type="predicted"/>
<evidence type="ECO:0000313" key="2">
    <source>
        <dbReference type="Proteomes" id="UP001055811"/>
    </source>
</evidence>